<evidence type="ECO:0000313" key="1">
    <source>
        <dbReference type="EMBL" id="KKP31623.1"/>
    </source>
</evidence>
<name>A0A0F9YK39_9BACT</name>
<sequence length="100" mass="11674">MPKKGIAKCQTCDWEIEGNFPDHEPVGWNYMWTSDGRENDFDKEIGEKLLEHHLDTRSTPSFFGKLYGHKNYEVFLENGSTGEMEANSYFISYNENGKER</sequence>
<proteinExistence type="predicted"/>
<comment type="caution">
    <text evidence="1">The sequence shown here is derived from an EMBL/GenBank/DDBJ whole genome shotgun (WGS) entry which is preliminary data.</text>
</comment>
<dbReference type="AlphaFoldDB" id="A0A0F9YK39"/>
<reference evidence="1 2" key="1">
    <citation type="journal article" date="2015" name="Nature">
        <title>rRNA introns, odd ribosomes, and small enigmatic genomes across a large radiation of phyla.</title>
        <authorList>
            <person name="Brown C.T."/>
            <person name="Hug L.A."/>
            <person name="Thomas B.C."/>
            <person name="Sharon I."/>
            <person name="Castelle C.J."/>
            <person name="Singh A."/>
            <person name="Wilkins M.J."/>
            <person name="Williams K.H."/>
            <person name="Banfield J.F."/>
        </authorList>
    </citation>
    <scope>NUCLEOTIDE SEQUENCE [LARGE SCALE GENOMIC DNA]</scope>
</reference>
<gene>
    <name evidence="1" type="ORF">UR21_C0007G0040</name>
</gene>
<dbReference type="EMBL" id="LBOI01000007">
    <property type="protein sequence ID" value="KKP31623.1"/>
    <property type="molecule type" value="Genomic_DNA"/>
</dbReference>
<accession>A0A0F9YK39</accession>
<evidence type="ECO:0000313" key="2">
    <source>
        <dbReference type="Proteomes" id="UP000034803"/>
    </source>
</evidence>
<dbReference type="Proteomes" id="UP000034803">
    <property type="component" value="Unassembled WGS sequence"/>
</dbReference>
<organism evidence="1 2">
    <name type="scientific">Candidatus Woesebacteria bacterium GW2011_GWC2_31_9</name>
    <dbReference type="NCBI Taxonomy" id="1618586"/>
    <lineage>
        <taxon>Bacteria</taxon>
        <taxon>Candidatus Woeseibacteriota</taxon>
    </lineage>
</organism>
<protein>
    <submittedName>
        <fullName evidence="1">Uncharacterized protein</fullName>
    </submittedName>
</protein>